<sequence>MASPISKQIATIDEQISLIAGARKILEETPGAQVCYSGSAAYIFREIQENLLTLKLWRESSDVFKHAEEVITLADELEKGKADLNNHSERKKDAAFALIDFIAEKEVDNG</sequence>
<name>A0ABW3JVX3_9BACT</name>
<dbReference type="EMBL" id="JBHTKA010000001">
    <property type="protein sequence ID" value="MFD0997716.1"/>
    <property type="molecule type" value="Genomic_DNA"/>
</dbReference>
<comment type="caution">
    <text evidence="1">The sequence shown here is derived from an EMBL/GenBank/DDBJ whole genome shotgun (WGS) entry which is preliminary data.</text>
</comment>
<proteinExistence type="predicted"/>
<dbReference type="RefSeq" id="WP_377573171.1">
    <property type="nucleotide sequence ID" value="NZ_JBHTKA010000001.1"/>
</dbReference>
<evidence type="ECO:0000313" key="1">
    <source>
        <dbReference type="EMBL" id="MFD0997716.1"/>
    </source>
</evidence>
<evidence type="ECO:0000313" key="2">
    <source>
        <dbReference type="Proteomes" id="UP001597112"/>
    </source>
</evidence>
<reference evidence="2" key="1">
    <citation type="journal article" date="2019" name="Int. J. Syst. Evol. Microbiol.">
        <title>The Global Catalogue of Microorganisms (GCM) 10K type strain sequencing project: providing services to taxonomists for standard genome sequencing and annotation.</title>
        <authorList>
            <consortium name="The Broad Institute Genomics Platform"/>
            <consortium name="The Broad Institute Genome Sequencing Center for Infectious Disease"/>
            <person name="Wu L."/>
            <person name="Ma J."/>
        </authorList>
    </citation>
    <scope>NUCLEOTIDE SEQUENCE [LARGE SCALE GENOMIC DNA]</scope>
    <source>
        <strain evidence="2">CCUG 58938</strain>
    </source>
</reference>
<organism evidence="1 2">
    <name type="scientific">Ohtaekwangia kribbensis</name>
    <dbReference type="NCBI Taxonomy" id="688913"/>
    <lineage>
        <taxon>Bacteria</taxon>
        <taxon>Pseudomonadati</taxon>
        <taxon>Bacteroidota</taxon>
        <taxon>Cytophagia</taxon>
        <taxon>Cytophagales</taxon>
        <taxon>Fulvivirgaceae</taxon>
        <taxon>Ohtaekwangia</taxon>
    </lineage>
</organism>
<keyword evidence="2" id="KW-1185">Reference proteome</keyword>
<dbReference type="Proteomes" id="UP001597112">
    <property type="component" value="Unassembled WGS sequence"/>
</dbReference>
<protein>
    <submittedName>
        <fullName evidence="1">Uncharacterized protein</fullName>
    </submittedName>
</protein>
<gene>
    <name evidence="1" type="ORF">ACFQ21_00290</name>
</gene>
<accession>A0ABW3JVX3</accession>